<keyword evidence="2 3" id="KW-0143">Chaperone</keyword>
<dbReference type="EMBL" id="PUFI01000007">
    <property type="protein sequence ID" value="TDG69128.1"/>
    <property type="molecule type" value="Genomic_DNA"/>
</dbReference>
<keyword evidence="3" id="KW-0963">Cytoplasm</keyword>
<reference evidence="5 6" key="1">
    <citation type="journal article" date="2019" name="Appl. Microbiol. Biotechnol.">
        <title>Uncovering carbohydrate metabolism through a genotype-phenotype association study of 56 lactic acid bacteria genomes.</title>
        <authorList>
            <person name="Buron-Moles G."/>
            <person name="Chailyan A."/>
            <person name="Dolejs I."/>
            <person name="Forster J."/>
            <person name="Miks M.H."/>
        </authorList>
    </citation>
    <scope>NUCLEOTIDE SEQUENCE [LARGE SCALE GENOMIC DNA]</scope>
    <source>
        <strain evidence="5 6">ATCC 700006</strain>
    </source>
</reference>
<protein>
    <recommendedName>
        <fullName evidence="3">Co-chaperonin GroES</fullName>
    </recommendedName>
    <alternativeName>
        <fullName evidence="3">10 kDa chaperonin</fullName>
    </alternativeName>
    <alternativeName>
        <fullName evidence="3">Chaperonin-10</fullName>
        <shortName evidence="3">Cpn10</shortName>
    </alternativeName>
</protein>
<dbReference type="PROSITE" id="PS00681">
    <property type="entry name" value="CHAPERONINS_CPN10"/>
    <property type="match status" value="1"/>
</dbReference>
<dbReference type="GO" id="GO:0044183">
    <property type="term" value="F:protein folding chaperone"/>
    <property type="evidence" value="ECO:0007669"/>
    <property type="project" value="InterPro"/>
</dbReference>
<comment type="function">
    <text evidence="3 4">Together with the chaperonin GroEL, plays an essential role in assisting protein folding. The GroEL-GroES system forms a nano-cage that allows encapsulation of the non-native substrate proteins and provides a physical environment optimized to promote and accelerate protein folding. GroES binds to the apical surface of the GroEL ring, thereby capping the opening of the GroEL channel.</text>
</comment>
<dbReference type="InterPro" id="IPR037124">
    <property type="entry name" value="Chaperonin_GroES_sf"/>
</dbReference>
<comment type="subcellular location">
    <subcellularLocation>
        <location evidence="3">Cytoplasm</location>
    </subcellularLocation>
</comment>
<dbReference type="PANTHER" id="PTHR10772">
    <property type="entry name" value="10 KDA HEAT SHOCK PROTEIN"/>
    <property type="match status" value="1"/>
</dbReference>
<organism evidence="5 6">
    <name type="scientific">Leuconostoc fallax</name>
    <dbReference type="NCBI Taxonomy" id="1251"/>
    <lineage>
        <taxon>Bacteria</taxon>
        <taxon>Bacillati</taxon>
        <taxon>Bacillota</taxon>
        <taxon>Bacilli</taxon>
        <taxon>Lactobacillales</taxon>
        <taxon>Lactobacillaceae</taxon>
        <taxon>Leuconostoc</taxon>
    </lineage>
</organism>
<comment type="similarity">
    <text evidence="1 3 4">Belongs to the GroES chaperonin family.</text>
</comment>
<evidence type="ECO:0000256" key="4">
    <source>
        <dbReference type="RuleBase" id="RU000535"/>
    </source>
</evidence>
<comment type="caution">
    <text evidence="5">The sequence shown here is derived from an EMBL/GenBank/DDBJ whole genome shotgun (WGS) entry which is preliminary data.</text>
</comment>
<dbReference type="STRING" id="907931.GCA_000165675_00672"/>
<dbReference type="GO" id="GO:0005737">
    <property type="term" value="C:cytoplasm"/>
    <property type="evidence" value="ECO:0007669"/>
    <property type="project" value="UniProtKB-SubCell"/>
</dbReference>
<dbReference type="Pfam" id="PF00166">
    <property type="entry name" value="Cpn10"/>
    <property type="match status" value="1"/>
</dbReference>
<dbReference type="Gene3D" id="2.30.33.40">
    <property type="entry name" value="GroES chaperonin"/>
    <property type="match status" value="1"/>
</dbReference>
<dbReference type="GO" id="GO:0046872">
    <property type="term" value="F:metal ion binding"/>
    <property type="evidence" value="ECO:0007669"/>
    <property type="project" value="TreeGrafter"/>
</dbReference>
<evidence type="ECO:0000313" key="6">
    <source>
        <dbReference type="Proteomes" id="UP000295681"/>
    </source>
</evidence>
<dbReference type="CDD" id="cd00320">
    <property type="entry name" value="cpn10"/>
    <property type="match status" value="1"/>
</dbReference>
<dbReference type="GO" id="GO:0051087">
    <property type="term" value="F:protein-folding chaperone binding"/>
    <property type="evidence" value="ECO:0007669"/>
    <property type="project" value="TreeGrafter"/>
</dbReference>
<dbReference type="InterPro" id="IPR020818">
    <property type="entry name" value="Chaperonin_GroES"/>
</dbReference>
<dbReference type="HAMAP" id="MF_00580">
    <property type="entry name" value="CH10"/>
    <property type="match status" value="1"/>
</dbReference>
<dbReference type="InterPro" id="IPR011032">
    <property type="entry name" value="GroES-like_sf"/>
</dbReference>
<keyword evidence="6" id="KW-1185">Reference proteome</keyword>
<proteinExistence type="inferred from homology"/>
<dbReference type="SMART" id="SM00883">
    <property type="entry name" value="Cpn10"/>
    <property type="match status" value="1"/>
</dbReference>
<dbReference type="RefSeq" id="WP_010008074.1">
    <property type="nucleotide sequence ID" value="NZ_JAGYGP010000004.1"/>
</dbReference>
<dbReference type="AlphaFoldDB" id="A0A4R5NA42"/>
<sequence length="91" mass="9868">MLKPLGDRVVLQVEKEAEQKVGNIVIASNAQEKPVTGKVIVVSTQTVGELQKPTAVSEGDTVVFDKYAGQEIHVEGQDYLVVHEKDIIAVI</sequence>
<comment type="subunit">
    <text evidence="3">Heptamer of 7 subunits arranged in a ring. Interacts with the chaperonin GroEL.</text>
</comment>
<evidence type="ECO:0000313" key="5">
    <source>
        <dbReference type="EMBL" id="TDG69128.1"/>
    </source>
</evidence>
<gene>
    <name evidence="3" type="primary">groES</name>
    <name evidence="3" type="synonym">groS</name>
    <name evidence="5" type="ORF">C5L23_001259</name>
</gene>
<dbReference type="FunFam" id="2.30.33.40:FF:000001">
    <property type="entry name" value="10 kDa chaperonin"/>
    <property type="match status" value="1"/>
</dbReference>
<dbReference type="GO" id="GO:0051082">
    <property type="term" value="F:unfolded protein binding"/>
    <property type="evidence" value="ECO:0007669"/>
    <property type="project" value="TreeGrafter"/>
</dbReference>
<dbReference type="InterPro" id="IPR018369">
    <property type="entry name" value="Chaprnonin_Cpn10_CS"/>
</dbReference>
<dbReference type="SUPFAM" id="SSF50129">
    <property type="entry name" value="GroES-like"/>
    <property type="match status" value="1"/>
</dbReference>
<dbReference type="GO" id="GO:0005524">
    <property type="term" value="F:ATP binding"/>
    <property type="evidence" value="ECO:0007669"/>
    <property type="project" value="InterPro"/>
</dbReference>
<dbReference type="Proteomes" id="UP000295681">
    <property type="component" value="Unassembled WGS sequence"/>
</dbReference>
<dbReference type="PANTHER" id="PTHR10772:SF63">
    <property type="entry name" value="20 KDA CHAPERONIN, CHLOROPLASTIC"/>
    <property type="match status" value="1"/>
</dbReference>
<dbReference type="PRINTS" id="PR00297">
    <property type="entry name" value="CHAPERONIN10"/>
</dbReference>
<accession>A0A4R5NA42</accession>
<evidence type="ECO:0000256" key="1">
    <source>
        <dbReference type="ARBA" id="ARBA00006975"/>
    </source>
</evidence>
<evidence type="ECO:0000256" key="2">
    <source>
        <dbReference type="ARBA" id="ARBA00023186"/>
    </source>
</evidence>
<name>A0A4R5NA42_9LACO</name>
<evidence type="ECO:0000256" key="3">
    <source>
        <dbReference type="HAMAP-Rule" id="MF_00580"/>
    </source>
</evidence>